<feature type="transmembrane region" description="Helical" evidence="3">
    <location>
        <begin position="7"/>
        <end position="24"/>
    </location>
</feature>
<keyword evidence="2" id="KW-0813">Transport</keyword>
<organism evidence="4 5">
    <name type="scientific">Dialister pneumosintes</name>
    <dbReference type="NCBI Taxonomy" id="39950"/>
    <lineage>
        <taxon>Bacteria</taxon>
        <taxon>Bacillati</taxon>
        <taxon>Bacillota</taxon>
        <taxon>Negativicutes</taxon>
        <taxon>Veillonellales</taxon>
        <taxon>Veillonellaceae</taxon>
        <taxon>Dialister</taxon>
    </lineage>
</organism>
<dbReference type="InterPro" id="IPR003784">
    <property type="entry name" value="BioY"/>
</dbReference>
<comment type="similarity">
    <text evidence="1 2">Belongs to the BioY family.</text>
</comment>
<proteinExistence type="inferred from homology"/>
<dbReference type="Gene3D" id="1.10.1760.20">
    <property type="match status" value="1"/>
</dbReference>
<dbReference type="Pfam" id="PF02632">
    <property type="entry name" value="BioY"/>
    <property type="match status" value="1"/>
</dbReference>
<evidence type="ECO:0000256" key="1">
    <source>
        <dbReference type="ARBA" id="ARBA00010692"/>
    </source>
</evidence>
<dbReference type="PANTHER" id="PTHR34295">
    <property type="entry name" value="BIOTIN TRANSPORTER BIOY"/>
    <property type="match status" value="1"/>
</dbReference>
<feature type="transmembrane region" description="Helical" evidence="3">
    <location>
        <begin position="108"/>
        <end position="131"/>
    </location>
</feature>
<keyword evidence="3" id="KW-1133">Transmembrane helix</keyword>
<dbReference type="RefSeq" id="WP_069176807.1">
    <property type="nucleotide sequence ID" value="NZ_CP017037.1"/>
</dbReference>
<reference evidence="5" key="1">
    <citation type="submission" date="2016-08" db="EMBL/GenBank/DDBJ databases">
        <authorList>
            <person name="Holder M.E."/>
            <person name="Ajami N.J."/>
            <person name="Petrosino J.F."/>
        </authorList>
    </citation>
    <scope>NUCLEOTIDE SEQUENCE [LARGE SCALE GENOMIC DNA]</scope>
    <source>
        <strain evidence="5">F0677</strain>
    </source>
</reference>
<dbReference type="KEGG" id="dpn:BCB69_01530"/>
<dbReference type="PIRSF" id="PIRSF016661">
    <property type="entry name" value="BioY"/>
    <property type="match status" value="1"/>
</dbReference>
<keyword evidence="2 3" id="KW-0472">Membrane</keyword>
<dbReference type="PANTHER" id="PTHR34295:SF1">
    <property type="entry name" value="BIOTIN TRANSPORTER BIOY"/>
    <property type="match status" value="1"/>
</dbReference>
<dbReference type="AlphaFoldDB" id="A0A1B3WCV2"/>
<dbReference type="STRING" id="39950.BCB69_01530"/>
<comment type="subcellular location">
    <subcellularLocation>
        <location evidence="2">Cell membrane</location>
        <topology evidence="2">Multi-pass membrane protein</topology>
    </subcellularLocation>
</comment>
<evidence type="ECO:0000313" key="4">
    <source>
        <dbReference type="EMBL" id="AOH38774.1"/>
    </source>
</evidence>
<dbReference type="GO" id="GO:0015225">
    <property type="term" value="F:biotin transmembrane transporter activity"/>
    <property type="evidence" value="ECO:0007669"/>
    <property type="project" value="UniProtKB-UniRule"/>
</dbReference>
<evidence type="ECO:0000256" key="2">
    <source>
        <dbReference type="PIRNR" id="PIRNR016661"/>
    </source>
</evidence>
<accession>A0A1B3WCV2</accession>
<name>A0A1B3WCV2_9FIRM</name>
<evidence type="ECO:0000256" key="3">
    <source>
        <dbReference type="SAM" id="Phobius"/>
    </source>
</evidence>
<evidence type="ECO:0000313" key="5">
    <source>
        <dbReference type="Proteomes" id="UP000094757"/>
    </source>
</evidence>
<feature type="transmembrane region" description="Helical" evidence="3">
    <location>
        <begin position="137"/>
        <end position="164"/>
    </location>
</feature>
<dbReference type="Proteomes" id="UP000094757">
    <property type="component" value="Chromosome"/>
</dbReference>
<dbReference type="EMBL" id="CP017037">
    <property type="protein sequence ID" value="AOH38774.1"/>
    <property type="molecule type" value="Genomic_DNA"/>
</dbReference>
<gene>
    <name evidence="4" type="ORF">BCB69_01530</name>
</gene>
<keyword evidence="3" id="KW-0812">Transmembrane</keyword>
<feature type="transmembrane region" description="Helical" evidence="3">
    <location>
        <begin position="77"/>
        <end position="96"/>
    </location>
</feature>
<protein>
    <recommendedName>
        <fullName evidence="2">Biotin transporter</fullName>
    </recommendedName>
</protein>
<feature type="transmembrane region" description="Helical" evidence="3">
    <location>
        <begin position="54"/>
        <end position="71"/>
    </location>
</feature>
<dbReference type="GO" id="GO:0005886">
    <property type="term" value="C:plasma membrane"/>
    <property type="evidence" value="ECO:0007669"/>
    <property type="project" value="UniProtKB-SubCell"/>
</dbReference>
<keyword evidence="2" id="KW-1003">Cell membrane</keyword>
<sequence>MKVEQQVLCAVFAAVIAICAQLIIPIQPVPISLANFGILLAGGFLGRKYGTISVLIYILLGSIGLPIFAMGKSGISVLVGPTGGFIIGYITTAFITGVVTEKYMDKKYIIFVGMFMSVLTCYLCGISWFIFLTQMEVWQAMTICVFPFILGDIVKVFAAGGLIIKYRYLIIK</sequence>